<dbReference type="EMBL" id="DUZY01000008">
    <property type="protein sequence ID" value="DAD46690.1"/>
    <property type="molecule type" value="Genomic_DNA"/>
</dbReference>
<dbReference type="Gene3D" id="2.130.10.10">
    <property type="entry name" value="YVTN repeat-like/Quinoprotein amine dehydrogenase"/>
    <property type="match status" value="1"/>
</dbReference>
<dbReference type="PANTHER" id="PTHR15574">
    <property type="entry name" value="WD REPEAT DOMAIN-CONTAINING FAMILY"/>
    <property type="match status" value="1"/>
</dbReference>
<keyword evidence="6" id="KW-1185">Reference proteome</keyword>
<dbReference type="InterPro" id="IPR036322">
    <property type="entry name" value="WD40_repeat_dom_sf"/>
</dbReference>
<dbReference type="InterPro" id="IPR001680">
    <property type="entry name" value="WD40_rpt"/>
</dbReference>
<evidence type="ECO:0000256" key="3">
    <source>
        <dbReference type="PROSITE-ProRule" id="PRU00221"/>
    </source>
</evidence>
<comment type="caution">
    <text evidence="5">The sequence shown here is derived from an EMBL/GenBank/DDBJ whole genome shotgun (WGS) entry which is preliminary data.</text>
</comment>
<organism evidence="5 6">
    <name type="scientific">Nelumbo nucifera</name>
    <name type="common">Sacred lotus</name>
    <dbReference type="NCBI Taxonomy" id="4432"/>
    <lineage>
        <taxon>Eukaryota</taxon>
        <taxon>Viridiplantae</taxon>
        <taxon>Streptophyta</taxon>
        <taxon>Embryophyta</taxon>
        <taxon>Tracheophyta</taxon>
        <taxon>Spermatophyta</taxon>
        <taxon>Magnoliopsida</taxon>
        <taxon>Proteales</taxon>
        <taxon>Nelumbonaceae</taxon>
        <taxon>Nelumbo</taxon>
    </lineage>
</organism>
<keyword evidence="2" id="KW-0677">Repeat</keyword>
<evidence type="ECO:0000256" key="4">
    <source>
        <dbReference type="SAM" id="MobiDB-lite"/>
    </source>
</evidence>
<feature type="compositionally biased region" description="Low complexity" evidence="4">
    <location>
        <begin position="1"/>
        <end position="13"/>
    </location>
</feature>
<dbReference type="PANTHER" id="PTHR15574:SF21">
    <property type="entry name" value="DDB1- AND CUL4-ASSOCIATED FACTOR 8"/>
    <property type="match status" value="1"/>
</dbReference>
<dbReference type="Proteomes" id="UP000607653">
    <property type="component" value="Unassembled WGS sequence"/>
</dbReference>
<evidence type="ECO:0000256" key="2">
    <source>
        <dbReference type="ARBA" id="ARBA00022737"/>
    </source>
</evidence>
<gene>
    <name evidence="5" type="ORF">HUJ06_016627</name>
</gene>
<dbReference type="Pfam" id="PF00400">
    <property type="entry name" value="WD40"/>
    <property type="match status" value="2"/>
</dbReference>
<dbReference type="InterPro" id="IPR045151">
    <property type="entry name" value="DCAF8"/>
</dbReference>
<evidence type="ECO:0000313" key="5">
    <source>
        <dbReference type="EMBL" id="DAD46690.1"/>
    </source>
</evidence>
<accession>A0A822ZQC6</accession>
<name>A0A822ZQC6_NELNU</name>
<protein>
    <recommendedName>
        <fullName evidence="7">DDB1- and CUL4-associated factor 8-like</fullName>
    </recommendedName>
</protein>
<sequence>MGSDPVSPASSSSKGAGNIAEPQVYEGHINRDTVKGVNFFGPNCEYVVSGSDCGHIFIWRKKGGQLLRAMEADKDVVNCIESHPHATMLASSGIESDIKLWTPKSAERATLPVKVEPVQSLILLIACIMNPEI</sequence>
<feature type="region of interest" description="Disordered" evidence="4">
    <location>
        <begin position="1"/>
        <end position="22"/>
    </location>
</feature>
<dbReference type="PROSITE" id="PS50082">
    <property type="entry name" value="WD_REPEATS_2"/>
    <property type="match status" value="1"/>
</dbReference>
<dbReference type="SUPFAM" id="SSF50978">
    <property type="entry name" value="WD40 repeat-like"/>
    <property type="match status" value="1"/>
</dbReference>
<keyword evidence="1 3" id="KW-0853">WD repeat</keyword>
<dbReference type="SMART" id="SM00320">
    <property type="entry name" value="WD40"/>
    <property type="match status" value="2"/>
</dbReference>
<evidence type="ECO:0000313" key="6">
    <source>
        <dbReference type="Proteomes" id="UP000607653"/>
    </source>
</evidence>
<reference evidence="5 6" key="1">
    <citation type="journal article" date="2020" name="Mol. Biol. Evol.">
        <title>Distinct Expression and Methylation Patterns for Genes with Different Fates following a Single Whole-Genome Duplication in Flowering Plants.</title>
        <authorList>
            <person name="Shi T."/>
            <person name="Rahmani R.S."/>
            <person name="Gugger P.F."/>
            <person name="Wang M."/>
            <person name="Li H."/>
            <person name="Zhang Y."/>
            <person name="Li Z."/>
            <person name="Wang Q."/>
            <person name="Van de Peer Y."/>
            <person name="Marchal K."/>
            <person name="Chen J."/>
        </authorList>
    </citation>
    <scope>NUCLEOTIDE SEQUENCE [LARGE SCALE GENOMIC DNA]</scope>
    <source>
        <tissue evidence="5">Leaf</tissue>
    </source>
</reference>
<proteinExistence type="predicted"/>
<dbReference type="InterPro" id="IPR015943">
    <property type="entry name" value="WD40/YVTN_repeat-like_dom_sf"/>
</dbReference>
<evidence type="ECO:0000256" key="1">
    <source>
        <dbReference type="ARBA" id="ARBA00022574"/>
    </source>
</evidence>
<dbReference type="AlphaFoldDB" id="A0A822ZQC6"/>
<evidence type="ECO:0008006" key="7">
    <source>
        <dbReference type="Google" id="ProtNLM"/>
    </source>
</evidence>
<feature type="repeat" description="WD" evidence="3">
    <location>
        <begin position="70"/>
        <end position="111"/>
    </location>
</feature>